<protein>
    <recommendedName>
        <fullName evidence="7">Ion transport domain-containing protein</fullName>
    </recommendedName>
</protein>
<feature type="transmembrane region" description="Helical" evidence="6">
    <location>
        <begin position="362"/>
        <end position="382"/>
    </location>
</feature>
<evidence type="ECO:0000256" key="5">
    <source>
        <dbReference type="SAM" id="MobiDB-lite"/>
    </source>
</evidence>
<dbReference type="Gene3D" id="1.10.287.70">
    <property type="match status" value="1"/>
</dbReference>
<accession>A0AAE0L091</accession>
<dbReference type="Proteomes" id="UP001190700">
    <property type="component" value="Unassembled WGS sequence"/>
</dbReference>
<feature type="transmembrane region" description="Helical" evidence="6">
    <location>
        <begin position="164"/>
        <end position="183"/>
    </location>
</feature>
<dbReference type="SUPFAM" id="SSF51206">
    <property type="entry name" value="cAMP-binding domain-like"/>
    <property type="match status" value="1"/>
</dbReference>
<comment type="subcellular location">
    <subcellularLocation>
        <location evidence="1">Membrane</location>
        <topology evidence="1">Multi-pass membrane protein</topology>
    </subcellularLocation>
</comment>
<keyword evidence="2 6" id="KW-0812">Transmembrane</keyword>
<dbReference type="EMBL" id="LGRX02012562">
    <property type="protein sequence ID" value="KAK3267197.1"/>
    <property type="molecule type" value="Genomic_DNA"/>
</dbReference>
<evidence type="ECO:0000256" key="1">
    <source>
        <dbReference type="ARBA" id="ARBA00004141"/>
    </source>
</evidence>
<dbReference type="InterPro" id="IPR005821">
    <property type="entry name" value="Ion_trans_dom"/>
</dbReference>
<dbReference type="AlphaFoldDB" id="A0AAE0L091"/>
<keyword evidence="3 6" id="KW-1133">Transmembrane helix</keyword>
<keyword evidence="9" id="KW-1185">Reference proteome</keyword>
<proteinExistence type="predicted"/>
<comment type="caution">
    <text evidence="8">The sequence shown here is derived from an EMBL/GenBank/DDBJ whole genome shotgun (WGS) entry which is preliminary data.</text>
</comment>
<name>A0AAE0L091_9CHLO</name>
<feature type="domain" description="Ion transport" evidence="7">
    <location>
        <begin position="166"/>
        <end position="412"/>
    </location>
</feature>
<dbReference type="Pfam" id="PF00520">
    <property type="entry name" value="Ion_trans"/>
    <property type="match status" value="1"/>
</dbReference>
<dbReference type="PANTHER" id="PTHR10217:SF435">
    <property type="entry name" value="POTASSIUM VOLTAGE-GATED CHANNEL PROTEIN EAG"/>
    <property type="match status" value="1"/>
</dbReference>
<organism evidence="8 9">
    <name type="scientific">Cymbomonas tetramitiformis</name>
    <dbReference type="NCBI Taxonomy" id="36881"/>
    <lineage>
        <taxon>Eukaryota</taxon>
        <taxon>Viridiplantae</taxon>
        <taxon>Chlorophyta</taxon>
        <taxon>Pyramimonadophyceae</taxon>
        <taxon>Pyramimonadales</taxon>
        <taxon>Pyramimonadaceae</taxon>
        <taxon>Cymbomonas</taxon>
    </lineage>
</organism>
<dbReference type="InterPro" id="IPR018490">
    <property type="entry name" value="cNMP-bd_dom_sf"/>
</dbReference>
<feature type="transmembrane region" description="Helical" evidence="6">
    <location>
        <begin position="303"/>
        <end position="325"/>
    </location>
</feature>
<dbReference type="InterPro" id="IPR014710">
    <property type="entry name" value="RmlC-like_jellyroll"/>
</dbReference>
<dbReference type="InterPro" id="IPR050818">
    <property type="entry name" value="KCNH_animal-type"/>
</dbReference>
<dbReference type="GO" id="GO:0042391">
    <property type="term" value="P:regulation of membrane potential"/>
    <property type="evidence" value="ECO:0007669"/>
    <property type="project" value="TreeGrafter"/>
</dbReference>
<evidence type="ECO:0000313" key="8">
    <source>
        <dbReference type="EMBL" id="KAK3267197.1"/>
    </source>
</evidence>
<evidence type="ECO:0000259" key="7">
    <source>
        <dbReference type="Pfam" id="PF00520"/>
    </source>
</evidence>
<feature type="region of interest" description="Disordered" evidence="5">
    <location>
        <begin position="68"/>
        <end position="89"/>
    </location>
</feature>
<evidence type="ECO:0000256" key="4">
    <source>
        <dbReference type="ARBA" id="ARBA00023136"/>
    </source>
</evidence>
<reference evidence="8 9" key="1">
    <citation type="journal article" date="2015" name="Genome Biol. Evol.">
        <title>Comparative Genomics of a Bacterivorous Green Alga Reveals Evolutionary Causalities and Consequences of Phago-Mixotrophic Mode of Nutrition.</title>
        <authorList>
            <person name="Burns J.A."/>
            <person name="Paasch A."/>
            <person name="Narechania A."/>
            <person name="Kim E."/>
        </authorList>
    </citation>
    <scope>NUCLEOTIDE SEQUENCE [LARGE SCALE GENOMIC DNA]</scope>
    <source>
        <strain evidence="8 9">PLY_AMNH</strain>
    </source>
</reference>
<feature type="transmembrane region" description="Helical" evidence="6">
    <location>
        <begin position="388"/>
        <end position="412"/>
    </location>
</feature>
<gene>
    <name evidence="8" type="ORF">CYMTET_24235</name>
</gene>
<evidence type="ECO:0000256" key="3">
    <source>
        <dbReference type="ARBA" id="ARBA00022989"/>
    </source>
</evidence>
<dbReference type="GO" id="GO:0005249">
    <property type="term" value="F:voltage-gated potassium channel activity"/>
    <property type="evidence" value="ECO:0007669"/>
    <property type="project" value="TreeGrafter"/>
</dbReference>
<evidence type="ECO:0000256" key="2">
    <source>
        <dbReference type="ARBA" id="ARBA00022692"/>
    </source>
</evidence>
<dbReference type="SUPFAM" id="SSF81324">
    <property type="entry name" value="Voltage-gated potassium channels"/>
    <property type="match status" value="1"/>
</dbReference>
<dbReference type="GO" id="GO:0005886">
    <property type="term" value="C:plasma membrane"/>
    <property type="evidence" value="ECO:0007669"/>
    <property type="project" value="TreeGrafter"/>
</dbReference>
<keyword evidence="4 6" id="KW-0472">Membrane</keyword>
<feature type="transmembrane region" description="Helical" evidence="6">
    <location>
        <begin position="203"/>
        <end position="220"/>
    </location>
</feature>
<evidence type="ECO:0000313" key="9">
    <source>
        <dbReference type="Proteomes" id="UP001190700"/>
    </source>
</evidence>
<dbReference type="Gene3D" id="2.60.120.10">
    <property type="entry name" value="Jelly Rolls"/>
    <property type="match status" value="1"/>
</dbReference>
<dbReference type="PANTHER" id="PTHR10217">
    <property type="entry name" value="VOLTAGE AND LIGAND GATED POTASSIUM CHANNEL"/>
    <property type="match status" value="1"/>
</dbReference>
<evidence type="ECO:0000256" key="6">
    <source>
        <dbReference type="SAM" id="Phobius"/>
    </source>
</evidence>
<feature type="compositionally biased region" description="Basic and acidic residues" evidence="5">
    <location>
        <begin position="76"/>
        <end position="89"/>
    </location>
</feature>
<sequence>METKGAAICEPAESVVPTPQFVSFTSSQPPSFSANSPATNNWNLDKLDLRPSNLGAKEQTLVRDITPRLPGGVEDMQVKDSRKESSAQHEEPWINRMLTFFVRPRPRHSKVVHTEDSSLERLVKILSVFLGEQAGAHAMLNEKYGQGDPFWNSKGRYINPKSNFMTYWDLHSMLLLIYTSIVTPFEVGFLTTSINTMFFLNRYVDLFFIVDMAFNFLLPYTEDSKGARMETRHAKIRKHYLNGWFKIDLISIIPFDLLALFQDNDAVSNLKALRALKVMRIAKLSRVVRGMRVFKRWESRMSINYAGMNLALLIVGLIMAVHWAACGWAMTLNVEGASWDESFPWLEADDDQQMPLKKYVSCLFWTVSMAAGFTEMNAITINSSTQRLVYIVFSIGLGISNAYLIGGVVGLIERMNERKSDFYRAMDTLNNFLSEQGLNKSSDRIYIDGKTFSGQELCEQLRSFYVFKHSQGHLSEQFHNILFTCSEYMQSSVAAKMHSDELRKIPFFTSASNELVLMIARNIRTQVFAYQEKIIDKDTMVSHMHFTAWMTRQSMATQSLRCLTASCSASTRKPCTRP</sequence>